<dbReference type="EMBL" id="JBJKBG010000011">
    <property type="protein sequence ID" value="KAL3714745.1"/>
    <property type="molecule type" value="Genomic_DNA"/>
</dbReference>
<evidence type="ECO:0000313" key="2">
    <source>
        <dbReference type="EMBL" id="KAL3714745.1"/>
    </source>
</evidence>
<keyword evidence="3" id="KW-1185">Reference proteome</keyword>
<comment type="similarity">
    <text evidence="1">Belongs to the plant dirigent protein family.</text>
</comment>
<sequence length="140" mass="15674">MSNWETGLNITTVPVAGVPGNQWWILGFGTVFVINDKHTELYEHNSMELGRARGAYVNLAVDGSDLHLLMSHVFTNQEFSGSTLEIQVSVVSGTGKFRLARGYAFLETLFLDRLTPMPSYAGMSPFITTDLEEFRLWLLL</sequence>
<comment type="subunit">
    <text evidence="1">Homodimer.</text>
</comment>
<proteinExistence type="inferred from homology"/>
<dbReference type="InterPro" id="IPR004265">
    <property type="entry name" value="Dirigent"/>
</dbReference>
<comment type="caution">
    <text evidence="2">The sequence shown here is derived from an EMBL/GenBank/DDBJ whole genome shotgun (WGS) entry which is preliminary data.</text>
</comment>
<dbReference type="Proteomes" id="UP001634007">
    <property type="component" value="Unassembled WGS sequence"/>
</dbReference>
<gene>
    <name evidence="2" type="ORF">ACJRO7_006619</name>
</gene>
<dbReference type="Pfam" id="PF03018">
    <property type="entry name" value="Dirigent"/>
    <property type="match status" value="1"/>
</dbReference>
<organism evidence="2 3">
    <name type="scientific">Eucalyptus globulus</name>
    <name type="common">Tasmanian blue gum</name>
    <dbReference type="NCBI Taxonomy" id="34317"/>
    <lineage>
        <taxon>Eukaryota</taxon>
        <taxon>Viridiplantae</taxon>
        <taxon>Streptophyta</taxon>
        <taxon>Embryophyta</taxon>
        <taxon>Tracheophyta</taxon>
        <taxon>Spermatophyta</taxon>
        <taxon>Magnoliopsida</taxon>
        <taxon>eudicotyledons</taxon>
        <taxon>Gunneridae</taxon>
        <taxon>Pentapetalae</taxon>
        <taxon>rosids</taxon>
        <taxon>malvids</taxon>
        <taxon>Myrtales</taxon>
        <taxon>Myrtaceae</taxon>
        <taxon>Myrtoideae</taxon>
        <taxon>Eucalypteae</taxon>
        <taxon>Eucalyptus</taxon>
    </lineage>
</organism>
<dbReference type="PANTHER" id="PTHR21495">
    <property type="entry name" value="NUCLEOPORIN-RELATED"/>
    <property type="match status" value="1"/>
</dbReference>
<name>A0ABD3IIG2_EUCGL</name>
<comment type="subcellular location">
    <subcellularLocation>
        <location evidence="1">Secreted</location>
        <location evidence="1">Extracellular space</location>
        <location evidence="1">Apoplast</location>
    </subcellularLocation>
</comment>
<keyword evidence="1" id="KW-0964">Secreted</keyword>
<protein>
    <recommendedName>
        <fullName evidence="1">Dirigent protein</fullName>
    </recommendedName>
</protein>
<evidence type="ECO:0000313" key="3">
    <source>
        <dbReference type="Proteomes" id="UP001634007"/>
    </source>
</evidence>
<accession>A0ABD3IIG2</accession>
<dbReference type="GO" id="GO:0048046">
    <property type="term" value="C:apoplast"/>
    <property type="evidence" value="ECO:0007669"/>
    <property type="project" value="UniProtKB-SubCell"/>
</dbReference>
<dbReference type="AlphaFoldDB" id="A0ABD3IIG2"/>
<keyword evidence="1" id="KW-0052">Apoplast</keyword>
<evidence type="ECO:0000256" key="1">
    <source>
        <dbReference type="RuleBase" id="RU363099"/>
    </source>
</evidence>
<comment type="function">
    <text evidence="1">Dirigent proteins impart stereoselectivity on the phenoxy radical-coupling reaction, yielding optically active lignans from two molecules of coniferyl alcohol in the biosynthesis of lignans, flavonolignans, and alkaloids and thus plays a central role in plant secondary metabolism.</text>
</comment>
<reference evidence="2 3" key="1">
    <citation type="submission" date="2024-11" db="EMBL/GenBank/DDBJ databases">
        <title>Chromosome-level genome assembly of Eucalyptus globulus Labill. provides insights into its genome evolution.</title>
        <authorList>
            <person name="Li X."/>
        </authorList>
    </citation>
    <scope>NUCLEOTIDE SEQUENCE [LARGE SCALE GENOMIC DNA]</scope>
    <source>
        <strain evidence="2">CL2024</strain>
        <tissue evidence="2">Fresh tender leaves</tissue>
    </source>
</reference>